<dbReference type="PANTHER" id="PTHR10859">
    <property type="entry name" value="GLYCOSYL TRANSFERASE"/>
    <property type="match status" value="1"/>
</dbReference>
<gene>
    <name evidence="2" type="ORF">METZ01_LOCUS24007</name>
</gene>
<dbReference type="AlphaFoldDB" id="A0A381Q0J3"/>
<dbReference type="Pfam" id="PF00535">
    <property type="entry name" value="Glycos_transf_2"/>
    <property type="match status" value="1"/>
</dbReference>
<sequence>MVEKVEIEISLIVPVYNCASWITEKIQEIYKHFKQKEFSWEIIIVDDSSVDDTPVTIEKVIEGIENIKLLVLEKNMGKGGAVLTGLRQARGKNRVFTDCDLSYPLSEVDKIVVAMQNGADVAIANRRNEESICELKPHIFKQVYSRELFGRILNRIIRLLSLTDFYDTQAGLKGVQSWLIPHLDSMHVYGFGFDIELLLIAGYRGAKIESIPVRYQFFDEVSTVNVFVDGFSMLKDILKLKHKQSIGYYS</sequence>
<accession>A0A381Q0J3</accession>
<dbReference type="Gene3D" id="3.90.550.10">
    <property type="entry name" value="Spore Coat Polysaccharide Biosynthesis Protein SpsA, Chain A"/>
    <property type="match status" value="1"/>
</dbReference>
<organism evidence="2">
    <name type="scientific">marine metagenome</name>
    <dbReference type="NCBI Taxonomy" id="408172"/>
    <lineage>
        <taxon>unclassified sequences</taxon>
        <taxon>metagenomes</taxon>
        <taxon>ecological metagenomes</taxon>
    </lineage>
</organism>
<proteinExistence type="predicted"/>
<protein>
    <recommendedName>
        <fullName evidence="1">Glycosyltransferase 2-like domain-containing protein</fullName>
    </recommendedName>
</protein>
<dbReference type="InterPro" id="IPR001173">
    <property type="entry name" value="Glyco_trans_2-like"/>
</dbReference>
<name>A0A381Q0J3_9ZZZZ</name>
<dbReference type="EMBL" id="UINC01001113">
    <property type="protein sequence ID" value="SUZ71153.1"/>
    <property type="molecule type" value="Genomic_DNA"/>
</dbReference>
<evidence type="ECO:0000259" key="1">
    <source>
        <dbReference type="Pfam" id="PF00535"/>
    </source>
</evidence>
<dbReference type="GO" id="GO:0006487">
    <property type="term" value="P:protein N-linked glycosylation"/>
    <property type="evidence" value="ECO:0007669"/>
    <property type="project" value="TreeGrafter"/>
</dbReference>
<dbReference type="PANTHER" id="PTHR10859:SF91">
    <property type="entry name" value="DOLICHYL-PHOSPHATE BETA-GLUCOSYLTRANSFERASE"/>
    <property type="match status" value="1"/>
</dbReference>
<feature type="domain" description="Glycosyltransferase 2-like" evidence="1">
    <location>
        <begin position="10"/>
        <end position="136"/>
    </location>
</feature>
<dbReference type="InterPro" id="IPR029044">
    <property type="entry name" value="Nucleotide-diphossugar_trans"/>
</dbReference>
<dbReference type="SUPFAM" id="SSF53448">
    <property type="entry name" value="Nucleotide-diphospho-sugar transferases"/>
    <property type="match status" value="1"/>
</dbReference>
<reference evidence="2" key="1">
    <citation type="submission" date="2018-05" db="EMBL/GenBank/DDBJ databases">
        <authorList>
            <person name="Lanie J.A."/>
            <person name="Ng W.-L."/>
            <person name="Kazmierczak K.M."/>
            <person name="Andrzejewski T.M."/>
            <person name="Davidsen T.M."/>
            <person name="Wayne K.J."/>
            <person name="Tettelin H."/>
            <person name="Glass J.I."/>
            <person name="Rusch D."/>
            <person name="Podicherti R."/>
            <person name="Tsui H.-C.T."/>
            <person name="Winkler M.E."/>
        </authorList>
    </citation>
    <scope>NUCLEOTIDE SEQUENCE</scope>
</reference>
<evidence type="ECO:0000313" key="2">
    <source>
        <dbReference type="EMBL" id="SUZ71153.1"/>
    </source>
</evidence>